<keyword evidence="2" id="KW-0808">Transferase</keyword>
<keyword evidence="6" id="KW-1185">Reference proteome</keyword>
<evidence type="ECO:0000256" key="1">
    <source>
        <dbReference type="ARBA" id="ARBA00022603"/>
    </source>
</evidence>
<keyword evidence="4" id="KW-0812">Transmembrane</keyword>
<dbReference type="GO" id="GO:0005739">
    <property type="term" value="C:mitochondrion"/>
    <property type="evidence" value="ECO:0007669"/>
    <property type="project" value="TreeGrafter"/>
</dbReference>
<dbReference type="GO" id="GO:0032259">
    <property type="term" value="P:methylation"/>
    <property type="evidence" value="ECO:0007669"/>
    <property type="project" value="UniProtKB-KW"/>
</dbReference>
<proteinExistence type="predicted"/>
<sequence>MKSLINERVPFYVCTVYVYSMGTTTGLVIAGVAGATALVISAAAVPFVAPALRRVCIPYVPATPAQLANVSRALSLATNNSKGTLIDLGSGDGRVVSLF</sequence>
<dbReference type="PANTHER" id="PTHR13610:SF9">
    <property type="entry name" value="FI06469P"/>
    <property type="match status" value="1"/>
</dbReference>
<reference evidence="6" key="1">
    <citation type="submission" date="2010-08" db="EMBL/GenBank/DDBJ databases">
        <authorList>
            <consortium name="Caenorhabditis japonica Sequencing Consortium"/>
            <person name="Wilson R.K."/>
        </authorList>
    </citation>
    <scope>NUCLEOTIDE SEQUENCE [LARGE SCALE GENOMIC DNA]</scope>
    <source>
        <strain evidence="6">DF5081</strain>
    </source>
</reference>
<dbReference type="InterPro" id="IPR026170">
    <property type="entry name" value="FAM173A/B"/>
</dbReference>
<keyword evidence="4" id="KW-0472">Membrane</keyword>
<accession>A0A8R1EDL7</accession>
<dbReference type="EnsemblMetazoa" id="CJA32825.1">
    <property type="protein sequence ID" value="CJA32825.1"/>
    <property type="gene ID" value="WBGene00208672"/>
</dbReference>
<name>A0A8R1EDL7_CAEJA</name>
<evidence type="ECO:0000256" key="4">
    <source>
        <dbReference type="SAM" id="Phobius"/>
    </source>
</evidence>
<evidence type="ECO:0000313" key="6">
    <source>
        <dbReference type="Proteomes" id="UP000005237"/>
    </source>
</evidence>
<reference evidence="5" key="2">
    <citation type="submission" date="2022-06" db="UniProtKB">
        <authorList>
            <consortium name="EnsemblMetazoa"/>
        </authorList>
    </citation>
    <scope>IDENTIFICATION</scope>
    <source>
        <strain evidence="5">DF5081</strain>
    </source>
</reference>
<dbReference type="GO" id="GO:0016279">
    <property type="term" value="F:protein-lysine N-methyltransferase activity"/>
    <property type="evidence" value="ECO:0007669"/>
    <property type="project" value="InterPro"/>
</dbReference>
<keyword evidence="1" id="KW-0489">Methyltransferase</keyword>
<dbReference type="AlphaFoldDB" id="A0A8R1EDL7"/>
<dbReference type="Proteomes" id="UP000005237">
    <property type="component" value="Unassembled WGS sequence"/>
</dbReference>
<keyword evidence="3" id="KW-0949">S-adenosyl-L-methionine</keyword>
<evidence type="ECO:0000256" key="2">
    <source>
        <dbReference type="ARBA" id="ARBA00022679"/>
    </source>
</evidence>
<keyword evidence="4" id="KW-1133">Transmembrane helix</keyword>
<protein>
    <submittedName>
        <fullName evidence="5">Uncharacterized protein</fullName>
    </submittedName>
</protein>
<evidence type="ECO:0000313" key="5">
    <source>
        <dbReference type="EnsemblMetazoa" id="CJA32825.1"/>
    </source>
</evidence>
<dbReference type="GO" id="GO:1905706">
    <property type="term" value="P:regulation of mitochondrial ATP synthesis coupled proton transport"/>
    <property type="evidence" value="ECO:0007669"/>
    <property type="project" value="TreeGrafter"/>
</dbReference>
<dbReference type="PANTHER" id="PTHR13610">
    <property type="entry name" value="METHYLTRANSFERASE DOMAIN-CONTAINING PROTEIN"/>
    <property type="match status" value="1"/>
</dbReference>
<feature type="transmembrane region" description="Helical" evidence="4">
    <location>
        <begin position="27"/>
        <end position="49"/>
    </location>
</feature>
<organism evidence="5 6">
    <name type="scientific">Caenorhabditis japonica</name>
    <dbReference type="NCBI Taxonomy" id="281687"/>
    <lineage>
        <taxon>Eukaryota</taxon>
        <taxon>Metazoa</taxon>
        <taxon>Ecdysozoa</taxon>
        <taxon>Nematoda</taxon>
        <taxon>Chromadorea</taxon>
        <taxon>Rhabditida</taxon>
        <taxon>Rhabditina</taxon>
        <taxon>Rhabditomorpha</taxon>
        <taxon>Rhabditoidea</taxon>
        <taxon>Rhabditidae</taxon>
        <taxon>Peloderinae</taxon>
        <taxon>Caenorhabditis</taxon>
    </lineage>
</organism>
<evidence type="ECO:0000256" key="3">
    <source>
        <dbReference type="ARBA" id="ARBA00022691"/>
    </source>
</evidence>